<dbReference type="Proteomes" id="UP000694924">
    <property type="component" value="Unplaced"/>
</dbReference>
<dbReference type="SUPFAM" id="SSF53098">
    <property type="entry name" value="Ribonuclease H-like"/>
    <property type="match status" value="1"/>
</dbReference>
<dbReference type="InterPro" id="IPR012337">
    <property type="entry name" value="RNaseH-like_sf"/>
</dbReference>
<dbReference type="Gene3D" id="3.30.420.10">
    <property type="entry name" value="Ribonuclease H-like superfamily/Ribonuclease H"/>
    <property type="match status" value="1"/>
</dbReference>
<dbReference type="InterPro" id="IPR036397">
    <property type="entry name" value="RNaseH_sf"/>
</dbReference>
<sequence length="453" mass="49350">MVTDHRPFIYAAHQPSDKASPRQQRQLDFLLQFDVTFKHVSVSDNVVADALFRTSLRTTPRRLQRKLQSAPRSACLRLLVSKPSRMHKLATTSFHHSQHAPPSKYNASSIGESRWPAIHTAVEFGLTCLALFVKPPLRLFTVSPTLVSVSRYVKSRSSLSGPVFVRTSPFGHAPVFRVRARKSPGIIVPRSPAFKLRRAASSMSTSTSSRCSRWPVAVPLKDIWAETVAKAFTSAWIADKECPLKITSDQGTQFESSLFAALAQASGTTRIRTTPYHPQANGMVERFHRTLKSALMCAQAPWPDTLPLVLLGLRNAYKGNHQASPAEIVCGTLLKIPSAFFAPCSSPGQTISDKVYVIEVNGLERTVSTDALKPAYLDTFDTPARTSAPASSLSSRPTAAPGLSPTVQTSPSTSGPVIDSPPPSSAVATRSPPATSNSGQLRQRHRPNILRRS</sequence>
<gene>
    <name evidence="4" type="primary">LOC107073349</name>
</gene>
<feature type="compositionally biased region" description="Polar residues" evidence="1">
    <location>
        <begin position="384"/>
        <end position="397"/>
    </location>
</feature>
<reference evidence="4" key="1">
    <citation type="submission" date="2025-08" db="UniProtKB">
        <authorList>
            <consortium name="RefSeq"/>
        </authorList>
    </citation>
    <scope>IDENTIFICATION</scope>
    <source>
        <tissue evidence="4">Whole body</tissue>
    </source>
</reference>
<dbReference type="RefSeq" id="XP_015189434.1">
    <property type="nucleotide sequence ID" value="XM_015333948.1"/>
</dbReference>
<feature type="region of interest" description="Disordered" evidence="1">
    <location>
        <begin position="1"/>
        <end position="23"/>
    </location>
</feature>
<dbReference type="PANTHER" id="PTHR38681">
    <property type="entry name" value="RETROVIRUS-RELATED POL POLYPROTEIN FROM TRANSPOSON 412-LIKE PROTEIN-RELATED"/>
    <property type="match status" value="1"/>
</dbReference>
<feature type="compositionally biased region" description="Basic residues" evidence="1">
    <location>
        <begin position="442"/>
        <end position="453"/>
    </location>
</feature>
<accession>A0ABM1JAE6</accession>
<feature type="domain" description="Integrase catalytic" evidence="2">
    <location>
        <begin position="170"/>
        <end position="345"/>
    </location>
</feature>
<evidence type="ECO:0000313" key="3">
    <source>
        <dbReference type="Proteomes" id="UP000694924"/>
    </source>
</evidence>
<dbReference type="InterPro" id="IPR001584">
    <property type="entry name" value="Integrase_cat-core"/>
</dbReference>
<feature type="compositionally biased region" description="Polar residues" evidence="1">
    <location>
        <begin position="426"/>
        <end position="441"/>
    </location>
</feature>
<evidence type="ECO:0000256" key="1">
    <source>
        <dbReference type="SAM" id="MobiDB-lite"/>
    </source>
</evidence>
<dbReference type="GeneID" id="107073349"/>
<feature type="compositionally biased region" description="Polar residues" evidence="1">
    <location>
        <begin position="405"/>
        <end position="415"/>
    </location>
</feature>
<keyword evidence="3" id="KW-1185">Reference proteome</keyword>
<dbReference type="PANTHER" id="PTHR38681:SF1">
    <property type="entry name" value="RETROVIRUS-RELATED POL POLYPROTEIN FROM TRANSPOSON 412-LIKE PROTEIN"/>
    <property type="match status" value="1"/>
</dbReference>
<evidence type="ECO:0000259" key="2">
    <source>
        <dbReference type="PROSITE" id="PS50994"/>
    </source>
</evidence>
<dbReference type="PROSITE" id="PS50994">
    <property type="entry name" value="INTEGRASE"/>
    <property type="match status" value="1"/>
</dbReference>
<evidence type="ECO:0000313" key="4">
    <source>
        <dbReference type="RefSeq" id="XP_015189434.1"/>
    </source>
</evidence>
<organism evidence="3 4">
    <name type="scientific">Polistes dominula</name>
    <name type="common">European paper wasp</name>
    <name type="synonym">Vespa dominula</name>
    <dbReference type="NCBI Taxonomy" id="743375"/>
    <lineage>
        <taxon>Eukaryota</taxon>
        <taxon>Metazoa</taxon>
        <taxon>Ecdysozoa</taxon>
        <taxon>Arthropoda</taxon>
        <taxon>Hexapoda</taxon>
        <taxon>Insecta</taxon>
        <taxon>Pterygota</taxon>
        <taxon>Neoptera</taxon>
        <taxon>Endopterygota</taxon>
        <taxon>Hymenoptera</taxon>
        <taxon>Apocrita</taxon>
        <taxon>Aculeata</taxon>
        <taxon>Vespoidea</taxon>
        <taxon>Vespidae</taxon>
        <taxon>Polistinae</taxon>
        <taxon>Polistini</taxon>
        <taxon>Polistes</taxon>
    </lineage>
</organism>
<feature type="region of interest" description="Disordered" evidence="1">
    <location>
        <begin position="383"/>
        <end position="453"/>
    </location>
</feature>
<proteinExistence type="predicted"/>
<protein>
    <submittedName>
        <fullName evidence="4">Uncharacterized protein LOC107073349</fullName>
    </submittedName>
</protein>
<name>A0ABM1JAE6_POLDO</name>